<feature type="compositionally biased region" description="Acidic residues" evidence="1">
    <location>
        <begin position="193"/>
        <end position="211"/>
    </location>
</feature>
<feature type="compositionally biased region" description="Basic and acidic residues" evidence="1">
    <location>
        <begin position="180"/>
        <end position="192"/>
    </location>
</feature>
<protein>
    <submittedName>
        <fullName evidence="2">Uncharacterized protein</fullName>
    </submittedName>
</protein>
<dbReference type="AlphaFoldDB" id="A0A4Q9M405"/>
<sequence>MPKKTRPPQAPTPEPQARSESPPQPATQRVTRARNKVAHPGARGLRGWDPDNPNRDEQEKVQRERKQAAAVVRAAREQDRLQREEERAVEQRRNPPPPPLRLPQARLPPSKPSRVARETSLPPPDRRSSEAKTPRVSGSAMQLLGDYTDSDDENSDDAIAPNATPPADMASEDPSGDAKSSGDSDFELKDTDGEGEEEVNGAMDVDEDEDEQPRKREALSGGTRAAAGHKRKGPPVMAESPEVDSLLTPFASVSFLLVPLYSPSVLNISPR</sequence>
<evidence type="ECO:0000313" key="2">
    <source>
        <dbReference type="EMBL" id="TBU21505.1"/>
    </source>
</evidence>
<feature type="compositionally biased region" description="Polar residues" evidence="1">
    <location>
        <begin position="18"/>
        <end position="30"/>
    </location>
</feature>
<name>A0A4Q9M405_9APHY</name>
<feature type="compositionally biased region" description="Basic and acidic residues" evidence="1">
    <location>
        <begin position="46"/>
        <end position="67"/>
    </location>
</feature>
<dbReference type="Proteomes" id="UP000292957">
    <property type="component" value="Unassembled WGS sequence"/>
</dbReference>
<gene>
    <name evidence="2" type="ORF">BD311DRAFT_812244</name>
</gene>
<feature type="compositionally biased region" description="Basic and acidic residues" evidence="1">
    <location>
        <begin position="74"/>
        <end position="93"/>
    </location>
</feature>
<accession>A0A4Q9M405</accession>
<reference evidence="2" key="1">
    <citation type="submission" date="2019-01" db="EMBL/GenBank/DDBJ databases">
        <title>Draft genome sequences of three monokaryotic isolates of the white-rot basidiomycete fungus Dichomitus squalens.</title>
        <authorList>
            <consortium name="DOE Joint Genome Institute"/>
            <person name="Lopez S.C."/>
            <person name="Andreopoulos B."/>
            <person name="Pangilinan J."/>
            <person name="Lipzen A."/>
            <person name="Riley R."/>
            <person name="Ahrendt S."/>
            <person name="Ng V."/>
            <person name="Barry K."/>
            <person name="Daum C."/>
            <person name="Grigoriev I.V."/>
            <person name="Hilden K.S."/>
            <person name="Makela M.R."/>
            <person name="de Vries R.P."/>
        </authorList>
    </citation>
    <scope>NUCLEOTIDE SEQUENCE [LARGE SCALE GENOMIC DNA]</scope>
    <source>
        <strain evidence="2">OM18370.1</strain>
    </source>
</reference>
<evidence type="ECO:0000256" key="1">
    <source>
        <dbReference type="SAM" id="MobiDB-lite"/>
    </source>
</evidence>
<dbReference type="OrthoDB" id="10665105at2759"/>
<feature type="compositionally biased region" description="Basic and acidic residues" evidence="1">
    <location>
        <begin position="124"/>
        <end position="133"/>
    </location>
</feature>
<organism evidence="2">
    <name type="scientific">Dichomitus squalens</name>
    <dbReference type="NCBI Taxonomy" id="114155"/>
    <lineage>
        <taxon>Eukaryota</taxon>
        <taxon>Fungi</taxon>
        <taxon>Dikarya</taxon>
        <taxon>Basidiomycota</taxon>
        <taxon>Agaricomycotina</taxon>
        <taxon>Agaricomycetes</taxon>
        <taxon>Polyporales</taxon>
        <taxon>Polyporaceae</taxon>
        <taxon>Dichomitus</taxon>
    </lineage>
</organism>
<dbReference type="EMBL" id="ML143600">
    <property type="protein sequence ID" value="TBU21505.1"/>
    <property type="molecule type" value="Genomic_DNA"/>
</dbReference>
<proteinExistence type="predicted"/>
<feature type="region of interest" description="Disordered" evidence="1">
    <location>
        <begin position="1"/>
        <end position="240"/>
    </location>
</feature>